<evidence type="ECO:0000256" key="1">
    <source>
        <dbReference type="ARBA" id="ARBA00023224"/>
    </source>
</evidence>
<keyword evidence="4" id="KW-0472">Membrane</keyword>
<dbReference type="SMART" id="SM00304">
    <property type="entry name" value="HAMP"/>
    <property type="match status" value="1"/>
</dbReference>
<dbReference type="SMART" id="SM00283">
    <property type="entry name" value="MA"/>
    <property type="match status" value="1"/>
</dbReference>
<comment type="caution">
    <text evidence="7">The sequence shown here is derived from an EMBL/GenBank/DDBJ whole genome shotgun (WGS) entry which is preliminary data.</text>
</comment>
<evidence type="ECO:0000256" key="4">
    <source>
        <dbReference type="SAM" id="Phobius"/>
    </source>
</evidence>
<dbReference type="GO" id="GO:0004888">
    <property type="term" value="F:transmembrane signaling receptor activity"/>
    <property type="evidence" value="ECO:0007669"/>
    <property type="project" value="InterPro"/>
</dbReference>
<accession>A0A1E5L2X8</accession>
<dbReference type="RefSeq" id="WP_069703208.1">
    <property type="nucleotide sequence ID" value="NZ_MJAT01000038.1"/>
</dbReference>
<dbReference type="PRINTS" id="PR00260">
    <property type="entry name" value="CHEMTRNSDUCR"/>
</dbReference>
<evidence type="ECO:0000259" key="6">
    <source>
        <dbReference type="PROSITE" id="PS50885"/>
    </source>
</evidence>
<dbReference type="STRING" id="1390249.BHU72_09825"/>
<comment type="similarity">
    <text evidence="2">Belongs to the methyl-accepting chemotaxis (MCP) protein family.</text>
</comment>
<dbReference type="InterPro" id="IPR004089">
    <property type="entry name" value="MCPsignal_dom"/>
</dbReference>
<gene>
    <name evidence="7" type="ORF">BHU72_09825</name>
</gene>
<dbReference type="EMBL" id="MJAT01000038">
    <property type="protein sequence ID" value="OEH84495.1"/>
    <property type="molecule type" value="Genomic_DNA"/>
</dbReference>
<dbReference type="PROSITE" id="PS50885">
    <property type="entry name" value="HAMP"/>
    <property type="match status" value="1"/>
</dbReference>
<dbReference type="CDD" id="cd11386">
    <property type="entry name" value="MCP_signal"/>
    <property type="match status" value="1"/>
</dbReference>
<evidence type="ECO:0000256" key="2">
    <source>
        <dbReference type="ARBA" id="ARBA00029447"/>
    </source>
</evidence>
<dbReference type="GO" id="GO:0007165">
    <property type="term" value="P:signal transduction"/>
    <property type="evidence" value="ECO:0007669"/>
    <property type="project" value="UniProtKB-KW"/>
</dbReference>
<keyword evidence="4" id="KW-1133">Transmembrane helix</keyword>
<dbReference type="PROSITE" id="PS50111">
    <property type="entry name" value="CHEMOTAXIS_TRANSDUC_2"/>
    <property type="match status" value="1"/>
</dbReference>
<evidence type="ECO:0000259" key="5">
    <source>
        <dbReference type="PROSITE" id="PS50111"/>
    </source>
</evidence>
<feature type="domain" description="Methyl-accepting transducer" evidence="5">
    <location>
        <begin position="284"/>
        <end position="520"/>
    </location>
</feature>
<keyword evidence="8" id="KW-1185">Reference proteome</keyword>
<dbReference type="Pfam" id="PF00672">
    <property type="entry name" value="HAMP"/>
    <property type="match status" value="1"/>
</dbReference>
<dbReference type="PANTHER" id="PTHR32089:SF112">
    <property type="entry name" value="LYSOZYME-LIKE PROTEIN-RELATED"/>
    <property type="match status" value="1"/>
</dbReference>
<evidence type="ECO:0000313" key="7">
    <source>
        <dbReference type="EMBL" id="OEH84495.1"/>
    </source>
</evidence>
<dbReference type="AlphaFoldDB" id="A0A1E5L2X8"/>
<proteinExistence type="inferred from homology"/>
<feature type="domain" description="HAMP" evidence="6">
    <location>
        <begin position="212"/>
        <end position="265"/>
    </location>
</feature>
<dbReference type="Pfam" id="PF00015">
    <property type="entry name" value="MCPsignal"/>
    <property type="match status" value="1"/>
</dbReference>
<keyword evidence="1 3" id="KW-0807">Transducer</keyword>
<dbReference type="GO" id="GO:0016020">
    <property type="term" value="C:membrane"/>
    <property type="evidence" value="ECO:0007669"/>
    <property type="project" value="InterPro"/>
</dbReference>
<name>A0A1E5L2X8_9FIRM</name>
<protein>
    <recommendedName>
        <fullName evidence="9">Chemotaxis protein</fullName>
    </recommendedName>
</protein>
<dbReference type="InterPro" id="IPR004090">
    <property type="entry name" value="Chemotax_Me-accpt_rcpt"/>
</dbReference>
<dbReference type="SUPFAM" id="SSF58104">
    <property type="entry name" value="Methyl-accepting chemotaxis protein (MCP) signaling domain"/>
    <property type="match status" value="1"/>
</dbReference>
<dbReference type="Proteomes" id="UP000095255">
    <property type="component" value="Unassembled WGS sequence"/>
</dbReference>
<dbReference type="GO" id="GO:0006935">
    <property type="term" value="P:chemotaxis"/>
    <property type="evidence" value="ECO:0007669"/>
    <property type="project" value="InterPro"/>
</dbReference>
<dbReference type="Pfam" id="PF12729">
    <property type="entry name" value="4HB_MCP_1"/>
    <property type="match status" value="1"/>
</dbReference>
<dbReference type="InterPro" id="IPR024478">
    <property type="entry name" value="HlyB_4HB_MCP"/>
</dbReference>
<evidence type="ECO:0000313" key="8">
    <source>
        <dbReference type="Proteomes" id="UP000095255"/>
    </source>
</evidence>
<reference evidence="7 8" key="1">
    <citation type="submission" date="2016-09" db="EMBL/GenBank/DDBJ databases">
        <title>Desulfuribacillus arsenicus sp. nov., an obligately anaerobic, dissimilatory arsenic- and antimonate-reducing bacterium isolated from anoxic sediments.</title>
        <authorList>
            <person name="Abin C.A."/>
            <person name="Hollibaugh J.T."/>
        </authorList>
    </citation>
    <scope>NUCLEOTIDE SEQUENCE [LARGE SCALE GENOMIC DNA]</scope>
    <source>
        <strain evidence="7 8">MLFW-2</strain>
    </source>
</reference>
<sequence length="572" mass="63027">MRIIMNWKTLTKIIVLVGIMGFFITATGIMGQYFLGKANDRLDEIYHEDIQALIAITDIRSHNRTIERLTLEWLLISDENGINFSLDEITKHKLAIDQALEQLAGIENGTEHLEMANQLKKSMLEYREHHNQVLQYMNHNQIDKAIAKYRSISPMVNDVNDQLNGLADMYAMQAYDKHIRNDQENAFAGKALTSLKIVGIVLSLSIGLILATIIAKPLMNMATHVQYIATGDLTLEPLSYNRKDEVGLLSHAINDMTYKLRDLALKIQHTGENVAASSEQLSASAEESKGATKQIARLAQGAAEDAEKQFENIMNVSTAIHKMADDINEMNKNSIDMKNLSADSITLSQAGTTSISHVLVQMQEIQDSVVQTSQIIQNLGEQSKEIGEITEMIRDIADQTNLLSLNAAIEAARAGEHGKGFAVVADEVRKLAELTKKSSETIGKMIQEVQEHTNQAVISMSSGNAKVQEGIVTTEKSNQTFISINHSILSLAGKIQDVTTALSRMILLSKEVTKSMEQLNIIVEKGVASTQESSAATEQQLATMEEISAAANSLSKLSENLQIVISIFKVSH</sequence>
<feature type="transmembrane region" description="Helical" evidence="4">
    <location>
        <begin position="13"/>
        <end position="35"/>
    </location>
</feature>
<dbReference type="InterPro" id="IPR003660">
    <property type="entry name" value="HAMP_dom"/>
</dbReference>
<keyword evidence="4" id="KW-0812">Transmembrane</keyword>
<dbReference type="PANTHER" id="PTHR32089">
    <property type="entry name" value="METHYL-ACCEPTING CHEMOTAXIS PROTEIN MCPB"/>
    <property type="match status" value="1"/>
</dbReference>
<dbReference type="Gene3D" id="1.10.287.950">
    <property type="entry name" value="Methyl-accepting chemotaxis protein"/>
    <property type="match status" value="1"/>
</dbReference>
<evidence type="ECO:0008006" key="9">
    <source>
        <dbReference type="Google" id="ProtNLM"/>
    </source>
</evidence>
<organism evidence="7 8">
    <name type="scientific">Desulfuribacillus stibiiarsenatis</name>
    <dbReference type="NCBI Taxonomy" id="1390249"/>
    <lineage>
        <taxon>Bacteria</taxon>
        <taxon>Bacillati</taxon>
        <taxon>Bacillota</taxon>
        <taxon>Desulfuribacillia</taxon>
        <taxon>Desulfuribacillales</taxon>
        <taxon>Desulfuribacillaceae</taxon>
        <taxon>Desulfuribacillus</taxon>
    </lineage>
</organism>
<evidence type="ECO:0000256" key="3">
    <source>
        <dbReference type="PROSITE-ProRule" id="PRU00284"/>
    </source>
</evidence>
<dbReference type="CDD" id="cd06225">
    <property type="entry name" value="HAMP"/>
    <property type="match status" value="1"/>
</dbReference>